<dbReference type="InterPro" id="IPR014942">
    <property type="entry name" value="AbiEii"/>
</dbReference>
<organism evidence="1 2">
    <name type="scientific">Pedobacter roseus</name>
    <dbReference type="NCBI Taxonomy" id="336820"/>
    <lineage>
        <taxon>Bacteria</taxon>
        <taxon>Pseudomonadati</taxon>
        <taxon>Bacteroidota</taxon>
        <taxon>Sphingobacteriia</taxon>
        <taxon>Sphingobacteriales</taxon>
        <taxon>Sphingobacteriaceae</taxon>
        <taxon>Pedobacter</taxon>
    </lineage>
</organism>
<dbReference type="EMBL" id="CP060723">
    <property type="protein sequence ID" value="QNN43095.1"/>
    <property type="molecule type" value="Genomic_DNA"/>
</dbReference>
<keyword evidence="2" id="KW-1185">Reference proteome</keyword>
<dbReference type="Proteomes" id="UP000515806">
    <property type="component" value="Chromosome"/>
</dbReference>
<dbReference type="GO" id="GO:0016740">
    <property type="term" value="F:transferase activity"/>
    <property type="evidence" value="ECO:0007669"/>
    <property type="project" value="UniProtKB-KW"/>
</dbReference>
<dbReference type="KEGG" id="proe:H9L23_03030"/>
<evidence type="ECO:0000313" key="2">
    <source>
        <dbReference type="Proteomes" id="UP000515806"/>
    </source>
</evidence>
<accession>A0A7G9QIC0</accession>
<proteinExistence type="predicted"/>
<gene>
    <name evidence="1" type="ORF">H9L23_03030</name>
</gene>
<dbReference type="RefSeq" id="WP_187593612.1">
    <property type="nucleotide sequence ID" value="NZ_CP060723.1"/>
</dbReference>
<dbReference type="Gene3D" id="3.10.450.620">
    <property type="entry name" value="JHP933, nucleotidyltransferase-like core domain"/>
    <property type="match status" value="1"/>
</dbReference>
<evidence type="ECO:0000313" key="1">
    <source>
        <dbReference type="EMBL" id="QNN43095.1"/>
    </source>
</evidence>
<sequence>MIKDWLDSYHPANRDEAKDALREIMQEIALAGLNRAGFFEKAAFYGGTALRIFYGLDRFSEDLDFSLLTQNPDFSLEKYQDAIVNEFAALGMQVSITEKKKTIKNNINSAFLKSETIWKELVLKEIIPQNGLKEVANIKIKIEVDIEPPLGFATEEKLLLQPFSFYVKCLSLPDLFAGKMHALLFRKWGTNVKGRDWYDMEWYIKKGYELNLNHFLLRAIDSGDWKKDKMSEAEFRALLSEKINHVKLDFVKADISRFIKDPKKLEIWSTQYFHDLVEKLKISQRI</sequence>
<keyword evidence="1" id="KW-0808">Transferase</keyword>
<name>A0A7G9QIC0_9SPHI</name>
<protein>
    <submittedName>
        <fullName evidence="1">Nucleotidyl transferase AbiEii/AbiGii toxin family protein</fullName>
    </submittedName>
</protein>
<reference evidence="1 2" key="1">
    <citation type="submission" date="2020-08" db="EMBL/GenBank/DDBJ databases">
        <title>Genome sequence of Pedobacter roseus KACC 11594T.</title>
        <authorList>
            <person name="Hyun D.-W."/>
            <person name="Bae J.-W."/>
        </authorList>
    </citation>
    <scope>NUCLEOTIDE SEQUENCE [LARGE SCALE GENOMIC DNA]</scope>
    <source>
        <strain evidence="1 2">KACC 11594</strain>
    </source>
</reference>
<dbReference type="AlphaFoldDB" id="A0A7G9QIC0"/>
<dbReference type="Pfam" id="PF08843">
    <property type="entry name" value="AbiEii"/>
    <property type="match status" value="1"/>
</dbReference>